<proteinExistence type="predicted"/>
<keyword evidence="7 11" id="KW-0378">Hydrolase</keyword>
<feature type="region of interest" description="Disordered" evidence="12">
    <location>
        <begin position="95"/>
        <end position="127"/>
    </location>
</feature>
<dbReference type="PANTHER" id="PTHR13312">
    <property type="entry name" value="HIV-INDUCED PROTEIN-7-LIKE PROTEASE"/>
    <property type="match status" value="1"/>
</dbReference>
<dbReference type="GO" id="GO:0016055">
    <property type="term" value="P:Wnt signaling pathway"/>
    <property type="evidence" value="ECO:0007669"/>
    <property type="project" value="UniProtKB-KW"/>
</dbReference>
<comment type="function">
    <text evidence="11">Hydrolase that can remove conjugated ubiquitin from proteins and may therefore play an important regulatory role at the level of protein turnover by preventing degradation.</text>
</comment>
<feature type="domain" description="OTU" evidence="14">
    <location>
        <begin position="182"/>
        <end position="303"/>
    </location>
</feature>
<feature type="domain" description="RanBP2-type" evidence="13">
    <location>
        <begin position="130"/>
        <end position="160"/>
    </location>
</feature>
<dbReference type="SUPFAM" id="SSF90209">
    <property type="entry name" value="Ran binding protein zinc finger-like"/>
    <property type="match status" value="1"/>
</dbReference>
<evidence type="ECO:0000256" key="12">
    <source>
        <dbReference type="SAM" id="MobiDB-lite"/>
    </source>
</evidence>
<keyword evidence="8 11" id="KW-0788">Thiol protease</keyword>
<keyword evidence="4" id="KW-0479">Metal-binding</keyword>
<comment type="subcellular location">
    <subcellularLocation>
        <location evidence="11">Cytoplasm</location>
    </subcellularLocation>
</comment>
<organism evidence="15">
    <name type="scientific">Alexandrium monilatum</name>
    <dbReference type="NCBI Taxonomy" id="311494"/>
    <lineage>
        <taxon>Eukaryota</taxon>
        <taxon>Sar</taxon>
        <taxon>Alveolata</taxon>
        <taxon>Dinophyceae</taxon>
        <taxon>Gonyaulacales</taxon>
        <taxon>Pyrocystaceae</taxon>
        <taxon>Alexandrium</taxon>
    </lineage>
</organism>
<dbReference type="InterPro" id="IPR038765">
    <property type="entry name" value="Papain-like_cys_pep_sf"/>
</dbReference>
<dbReference type="PROSITE" id="PS50199">
    <property type="entry name" value="ZF_RANBP2_2"/>
    <property type="match status" value="1"/>
</dbReference>
<dbReference type="Gene3D" id="3.90.70.80">
    <property type="match status" value="1"/>
</dbReference>
<feature type="region of interest" description="Disordered" evidence="12">
    <location>
        <begin position="159"/>
        <end position="185"/>
    </location>
</feature>
<keyword evidence="3" id="KW-0879">Wnt signaling pathway</keyword>
<keyword evidence="6 11" id="KW-0833">Ubl conjugation pathway</keyword>
<comment type="catalytic activity">
    <reaction evidence="1 11">
        <text>Thiol-dependent hydrolysis of ester, thioester, amide, peptide and isopeptide bonds formed by the C-terminal Gly of ubiquitin (a 76-residue protein attached to proteins as an intracellular targeting signal).</text>
        <dbReference type="EC" id="3.4.19.12"/>
    </reaction>
</comment>
<dbReference type="GO" id="GO:0036503">
    <property type="term" value="P:ERAD pathway"/>
    <property type="evidence" value="ECO:0007669"/>
    <property type="project" value="TreeGrafter"/>
</dbReference>
<dbReference type="GO" id="GO:0016579">
    <property type="term" value="P:protein deubiquitination"/>
    <property type="evidence" value="ECO:0007669"/>
    <property type="project" value="TreeGrafter"/>
</dbReference>
<dbReference type="PROSITE" id="PS01358">
    <property type="entry name" value="ZF_RANBP2_1"/>
    <property type="match status" value="1"/>
</dbReference>
<dbReference type="InterPro" id="IPR003323">
    <property type="entry name" value="OTU_dom"/>
</dbReference>
<dbReference type="InterPro" id="IPR036443">
    <property type="entry name" value="Znf_RanBP2_sf"/>
</dbReference>
<keyword evidence="11" id="KW-0963">Cytoplasm</keyword>
<dbReference type="SUPFAM" id="SSF54001">
    <property type="entry name" value="Cysteine proteinases"/>
    <property type="match status" value="1"/>
</dbReference>
<dbReference type="InterPro" id="IPR048857">
    <property type="entry name" value="OTU1_Ubl"/>
</dbReference>
<evidence type="ECO:0000256" key="3">
    <source>
        <dbReference type="ARBA" id="ARBA00022687"/>
    </source>
</evidence>
<keyword evidence="9" id="KW-0862">Zinc</keyword>
<evidence type="ECO:0000313" key="15">
    <source>
        <dbReference type="EMBL" id="CAE4581009.1"/>
    </source>
</evidence>
<dbReference type="Pfam" id="PF21403">
    <property type="entry name" value="OTU1_UBXL"/>
    <property type="match status" value="1"/>
</dbReference>
<evidence type="ECO:0000256" key="2">
    <source>
        <dbReference type="ARBA" id="ARBA00022670"/>
    </source>
</evidence>
<keyword evidence="2" id="KW-0645">Protease</keyword>
<evidence type="ECO:0000259" key="13">
    <source>
        <dbReference type="PROSITE" id="PS50199"/>
    </source>
</evidence>
<dbReference type="CDD" id="cd22745">
    <property type="entry name" value="OTU_OTU1"/>
    <property type="match status" value="1"/>
</dbReference>
<dbReference type="Pfam" id="PF00641">
    <property type="entry name" value="Zn_ribbon_RanBP"/>
    <property type="match status" value="1"/>
</dbReference>
<evidence type="ECO:0000256" key="9">
    <source>
        <dbReference type="ARBA" id="ARBA00022833"/>
    </source>
</evidence>
<evidence type="ECO:0000256" key="4">
    <source>
        <dbReference type="ARBA" id="ARBA00022723"/>
    </source>
</evidence>
<dbReference type="Gene3D" id="4.10.1060.10">
    <property type="entry name" value="Zinc finger, RanBP2-type"/>
    <property type="match status" value="1"/>
</dbReference>
<dbReference type="GO" id="GO:0005634">
    <property type="term" value="C:nucleus"/>
    <property type="evidence" value="ECO:0007669"/>
    <property type="project" value="TreeGrafter"/>
</dbReference>
<dbReference type="Gene3D" id="3.10.20.90">
    <property type="entry name" value="Phosphatidylinositol 3-kinase Catalytic Subunit, Chain A, domain 1"/>
    <property type="match status" value="1"/>
</dbReference>
<evidence type="ECO:0000256" key="1">
    <source>
        <dbReference type="ARBA" id="ARBA00000707"/>
    </source>
</evidence>
<dbReference type="EC" id="3.4.19.12" evidence="11"/>
<evidence type="ECO:0000256" key="5">
    <source>
        <dbReference type="ARBA" id="ARBA00022771"/>
    </source>
</evidence>
<sequence>MALRLRLRGPAGKQQTASLDAASTFGDLRREAATAFSLVEGEVEVLLGFPPSLCTADPGAALGGLVKSGDTATVRQATGAPATQASSTAAFAPAPAAAPAPAPLPAATAAGGAPSSAARPAPARGVAGIRASEPWDCPACTLENPGTATICGACEGPRPGSSAAAPGGAGGAGAGGGDAGGAQLRKMPDDNSCLFHGIGYLLDPSKPPGSLRQAVASEVRSNPGMWSEAILGKPPSEYIAYITDPIRWGSQVELNIFSSLYRAEIAVIEIQSGRCDVYGEGSGFQRRVYLLHSGIHFDAVTFGPSAQREVSGAGIAMADAAAKQLAAEQRRAGNFTDQATMRLRCKICGYIANGDYEARAHAGGMGHKEFAPA</sequence>
<evidence type="ECO:0000256" key="6">
    <source>
        <dbReference type="ARBA" id="ARBA00022786"/>
    </source>
</evidence>
<dbReference type="SMART" id="SM00547">
    <property type="entry name" value="ZnF_RBZ"/>
    <property type="match status" value="1"/>
</dbReference>
<evidence type="ECO:0000256" key="11">
    <source>
        <dbReference type="RuleBase" id="RU367104"/>
    </source>
</evidence>
<gene>
    <name evidence="15" type="ORF">AMON00008_LOCUS19081</name>
</gene>
<evidence type="ECO:0000259" key="14">
    <source>
        <dbReference type="PROSITE" id="PS50802"/>
    </source>
</evidence>
<evidence type="ECO:0000256" key="8">
    <source>
        <dbReference type="ARBA" id="ARBA00022807"/>
    </source>
</evidence>
<dbReference type="PANTHER" id="PTHR13312:SF0">
    <property type="entry name" value="UBIQUITIN THIOESTERASE OTU1"/>
    <property type="match status" value="1"/>
</dbReference>
<feature type="compositionally biased region" description="Gly residues" evidence="12">
    <location>
        <begin position="167"/>
        <end position="180"/>
    </location>
</feature>
<dbReference type="AlphaFoldDB" id="A0A7S4QE89"/>
<feature type="compositionally biased region" description="Low complexity" evidence="12">
    <location>
        <begin position="105"/>
        <end position="127"/>
    </location>
</feature>
<evidence type="ECO:0000256" key="7">
    <source>
        <dbReference type="ARBA" id="ARBA00022801"/>
    </source>
</evidence>
<keyword evidence="5 10" id="KW-0863">Zinc-finger</keyword>
<dbReference type="PROSITE" id="PS50802">
    <property type="entry name" value="OTU"/>
    <property type="match status" value="1"/>
</dbReference>
<dbReference type="GO" id="GO:0005829">
    <property type="term" value="C:cytosol"/>
    <property type="evidence" value="ECO:0007669"/>
    <property type="project" value="TreeGrafter"/>
</dbReference>
<accession>A0A7S4QE89</accession>
<name>A0A7S4QE89_9DINO</name>
<evidence type="ECO:0000256" key="10">
    <source>
        <dbReference type="PROSITE-ProRule" id="PRU00322"/>
    </source>
</evidence>
<dbReference type="InterPro" id="IPR001876">
    <property type="entry name" value="Znf_RanBP2"/>
</dbReference>
<reference evidence="15" key="1">
    <citation type="submission" date="2021-01" db="EMBL/GenBank/DDBJ databases">
        <authorList>
            <person name="Corre E."/>
            <person name="Pelletier E."/>
            <person name="Niang G."/>
            <person name="Scheremetjew M."/>
            <person name="Finn R."/>
            <person name="Kale V."/>
            <person name="Holt S."/>
            <person name="Cochrane G."/>
            <person name="Meng A."/>
            <person name="Brown T."/>
            <person name="Cohen L."/>
        </authorList>
    </citation>
    <scope>NUCLEOTIDE SEQUENCE</scope>
    <source>
        <strain evidence="15">CCMP3105</strain>
    </source>
</reference>
<dbReference type="GO" id="GO:0008270">
    <property type="term" value="F:zinc ion binding"/>
    <property type="evidence" value="ECO:0007669"/>
    <property type="project" value="UniProtKB-KW"/>
</dbReference>
<protein>
    <recommendedName>
        <fullName evidence="11">Ubiquitin thioesterase OTU</fullName>
        <ecNumber evidence="11">3.4.19.12</ecNumber>
    </recommendedName>
</protein>
<dbReference type="GO" id="GO:0004843">
    <property type="term" value="F:cysteine-type deubiquitinase activity"/>
    <property type="evidence" value="ECO:0007669"/>
    <property type="project" value="UniProtKB-UniRule"/>
</dbReference>
<dbReference type="GO" id="GO:0030968">
    <property type="term" value="P:endoplasmic reticulum unfolded protein response"/>
    <property type="evidence" value="ECO:0007669"/>
    <property type="project" value="TreeGrafter"/>
</dbReference>
<dbReference type="EMBL" id="HBNR01028109">
    <property type="protein sequence ID" value="CAE4581009.1"/>
    <property type="molecule type" value="Transcribed_RNA"/>
</dbReference>